<organism evidence="7 8">
    <name type="scientific">Phrynosoma platyrhinos</name>
    <name type="common">Desert horned lizard</name>
    <dbReference type="NCBI Taxonomy" id="52577"/>
    <lineage>
        <taxon>Eukaryota</taxon>
        <taxon>Metazoa</taxon>
        <taxon>Chordata</taxon>
        <taxon>Craniata</taxon>
        <taxon>Vertebrata</taxon>
        <taxon>Euteleostomi</taxon>
        <taxon>Lepidosauria</taxon>
        <taxon>Squamata</taxon>
        <taxon>Bifurcata</taxon>
        <taxon>Unidentata</taxon>
        <taxon>Episquamata</taxon>
        <taxon>Toxicofera</taxon>
        <taxon>Iguania</taxon>
        <taxon>Phrynosomatidae</taxon>
        <taxon>Phrynosomatinae</taxon>
        <taxon>Phrynosoma</taxon>
    </lineage>
</organism>
<name>A0ABQ7SWF2_PHRPL</name>
<sequence length="537" mass="60536">MEGRFPPPIPTPLDSYAWVRIITHNCAACAGPCLPRPFGTETEAQGSSLHPASTPVAGPSAAVETLEKTKLSPRKKTSQSDGDSGKDWERPKKAQSERGHSPKGHQTKKTSKRRHSSDREKSRDSSSKKVHPSTSEGSKPKDLDSSSARPLPPASRSPSPVAGPLSVVPKPSVFQGATTTVPTLLYDEPRPVLNSESEGELHDDVPVSNAERFSLMSPDLQDDLRITMSRLEDASTEYASNACSDLVLQLNQEESKTAVQQDGGVMTYLQCFGVVPDRVLKMVYEESYKILVLSDKSQTSYDKEKAPSVEGWQRERLTLLDTVQSLKDYLSKVPDKENKENASSFFDWRGELLQSVQCVLEKERIMFQSYLQSQFHNPGSGDEGTLIEKLEHIMEQQEQQQKIVLEHLLSSDRNSLLTEIQDLEAQLRLMHLESQEKLQQLQEMLINTENHGSNQEHQLRRQVELLEYKLQQEKSIASDLQASLKREQEKASEVHELLKQEHTVIFNLKSDLCESKQVNERLQKSLQELQKEVVKYR</sequence>
<proteinExistence type="predicted"/>
<feature type="compositionally biased region" description="Basic and acidic residues" evidence="6">
    <location>
        <begin position="83"/>
        <end position="100"/>
    </location>
</feature>
<feature type="compositionally biased region" description="Basic and acidic residues" evidence="6">
    <location>
        <begin position="117"/>
        <end position="127"/>
    </location>
</feature>
<evidence type="ECO:0000256" key="1">
    <source>
        <dbReference type="ARBA" id="ARBA00004300"/>
    </source>
</evidence>
<dbReference type="PANTHER" id="PTHR44981">
    <property type="entry name" value="PERICENTRIN-LIKE PROTEIN, ISOFORM F"/>
    <property type="match status" value="1"/>
</dbReference>
<dbReference type="PANTHER" id="PTHR44981:SF3">
    <property type="entry name" value="PERICENTRIN"/>
    <property type="match status" value="1"/>
</dbReference>
<keyword evidence="4" id="KW-0206">Cytoskeleton</keyword>
<gene>
    <name evidence="7" type="ORF">JD844_023381</name>
</gene>
<dbReference type="EMBL" id="JAIPUX010003289">
    <property type="protein sequence ID" value="KAH0621760.1"/>
    <property type="molecule type" value="Genomic_DNA"/>
</dbReference>
<feature type="compositionally biased region" description="Polar residues" evidence="6">
    <location>
        <begin position="42"/>
        <end position="51"/>
    </location>
</feature>
<keyword evidence="2" id="KW-0963">Cytoplasm</keyword>
<evidence type="ECO:0000256" key="4">
    <source>
        <dbReference type="ARBA" id="ARBA00023212"/>
    </source>
</evidence>
<comment type="subcellular location">
    <subcellularLocation>
        <location evidence="1">Cytoplasm</location>
        <location evidence="1">Cytoskeleton</location>
        <location evidence="1">Microtubule organizing center</location>
        <location evidence="1">Centrosome</location>
    </subcellularLocation>
</comment>
<evidence type="ECO:0000256" key="2">
    <source>
        <dbReference type="ARBA" id="ARBA00022490"/>
    </source>
</evidence>
<accession>A0ABQ7SWF2</accession>
<keyword evidence="8" id="KW-1185">Reference proteome</keyword>
<evidence type="ECO:0000313" key="7">
    <source>
        <dbReference type="EMBL" id="KAH0621760.1"/>
    </source>
</evidence>
<reference evidence="7 8" key="1">
    <citation type="journal article" date="2022" name="Gigascience">
        <title>A chromosome-level genome assembly and annotation of the desert horned lizard, Phrynosoma platyrhinos, provides insight into chromosomal rearrangements among reptiles.</title>
        <authorList>
            <person name="Koochekian N."/>
            <person name="Ascanio A."/>
            <person name="Farleigh K."/>
            <person name="Card D.C."/>
            <person name="Schield D.R."/>
            <person name="Castoe T.A."/>
            <person name="Jezkova T."/>
        </authorList>
    </citation>
    <scope>NUCLEOTIDE SEQUENCE [LARGE SCALE GENOMIC DNA]</scope>
    <source>
        <strain evidence="7">NK-2021</strain>
    </source>
</reference>
<evidence type="ECO:0000313" key="8">
    <source>
        <dbReference type="Proteomes" id="UP000826234"/>
    </source>
</evidence>
<protein>
    <submittedName>
        <fullName evidence="7">Uncharacterized protein</fullName>
    </submittedName>
</protein>
<dbReference type="InterPro" id="IPR028745">
    <property type="entry name" value="AKAP9/Pericentrin"/>
</dbReference>
<dbReference type="Proteomes" id="UP000826234">
    <property type="component" value="Unassembled WGS sequence"/>
</dbReference>
<evidence type="ECO:0000256" key="3">
    <source>
        <dbReference type="ARBA" id="ARBA00023054"/>
    </source>
</evidence>
<evidence type="ECO:0000256" key="5">
    <source>
        <dbReference type="SAM" id="Coils"/>
    </source>
</evidence>
<comment type="caution">
    <text evidence="7">The sequence shown here is derived from an EMBL/GenBank/DDBJ whole genome shotgun (WGS) entry which is preliminary data.</text>
</comment>
<feature type="coiled-coil region" evidence="5">
    <location>
        <begin position="413"/>
        <end position="501"/>
    </location>
</feature>
<feature type="compositionally biased region" description="Basic residues" evidence="6">
    <location>
        <begin position="101"/>
        <end position="116"/>
    </location>
</feature>
<feature type="region of interest" description="Disordered" evidence="6">
    <location>
        <begin position="32"/>
        <end position="172"/>
    </location>
</feature>
<keyword evidence="3 5" id="KW-0175">Coiled coil</keyword>
<evidence type="ECO:0000256" key="6">
    <source>
        <dbReference type="SAM" id="MobiDB-lite"/>
    </source>
</evidence>